<gene>
    <name evidence="2" type="ORF">METD_I1155</name>
</gene>
<dbReference type="KEGG" id="mdi:METDI1155"/>
<organism evidence="2 3">
    <name type="scientific">Methylorubrum extorquens (strain DSM 6343 / CIP 106787 / DM4)</name>
    <name type="common">Methylobacterium extorquens</name>
    <dbReference type="NCBI Taxonomy" id="661410"/>
    <lineage>
        <taxon>Bacteria</taxon>
        <taxon>Pseudomonadati</taxon>
        <taxon>Pseudomonadota</taxon>
        <taxon>Alphaproteobacteria</taxon>
        <taxon>Hyphomicrobiales</taxon>
        <taxon>Methylobacteriaceae</taxon>
        <taxon>Methylorubrum</taxon>
    </lineage>
</organism>
<sequence>MSFSTRATASERDLHASMGPMARVFHGGGPGGKASCFPDPRMVPRMWFSGAVPPAGTAP</sequence>
<evidence type="ECO:0000256" key="1">
    <source>
        <dbReference type="SAM" id="MobiDB-lite"/>
    </source>
</evidence>
<evidence type="ECO:0000313" key="3">
    <source>
        <dbReference type="Proteomes" id="UP000008070"/>
    </source>
</evidence>
<dbReference type="EMBL" id="FP103042">
    <property type="protein sequence ID" value="CAX22772.1"/>
    <property type="molecule type" value="Genomic_DNA"/>
</dbReference>
<dbReference type="Proteomes" id="UP000008070">
    <property type="component" value="Chromosome"/>
</dbReference>
<accession>C7CE68</accession>
<reference evidence="3" key="1">
    <citation type="journal article" date="2009" name="PLoS ONE">
        <title>Methylobacterium genome sequences: a reference blueprint to investigate microbial metabolism of C1 compounds from natural and industrial sources.</title>
        <authorList>
            <person name="Vuilleumier S."/>
            <person name="Chistoserdova L."/>
            <person name="Lee M.-C."/>
            <person name="Bringel F."/>
            <person name="Lajus A."/>
            <person name="Zhou Y."/>
            <person name="Gourion B."/>
            <person name="Barbe V."/>
            <person name="Chang J."/>
            <person name="Cruveiller S."/>
            <person name="Dossat C."/>
            <person name="Gillett W."/>
            <person name="Gruffaz C."/>
            <person name="Haugen E."/>
            <person name="Hourcade E."/>
            <person name="Levy R."/>
            <person name="Mangenot S."/>
            <person name="Muller E."/>
            <person name="Nadalig T."/>
            <person name="Pagni M."/>
            <person name="Penny C."/>
            <person name="Peyraud R."/>
            <person name="Robinson D.G."/>
            <person name="Roche D."/>
            <person name="Rouy Z."/>
            <person name="Saenampechek C."/>
            <person name="Salvignol G."/>
            <person name="Vallenet D."/>
            <person name="Wu Z."/>
            <person name="Marx C.J."/>
            <person name="Vorholt J.A."/>
            <person name="Olson M.V."/>
            <person name="Kaul R."/>
            <person name="Weissenbach J."/>
            <person name="Medigue C."/>
            <person name="Lidstrom M.E."/>
        </authorList>
    </citation>
    <scope>NUCLEOTIDE SEQUENCE [LARGE SCALE GENOMIC DNA]</scope>
    <source>
        <strain evidence="3">DSM 6343 / CIP 106787 / DM4</strain>
    </source>
</reference>
<dbReference type="AlphaFoldDB" id="C7CE68"/>
<proteinExistence type="predicted"/>
<dbReference type="HOGENOM" id="CLU_2955244_0_0_5"/>
<name>C7CE68_METED</name>
<protein>
    <submittedName>
        <fullName evidence="2">Uncharacterized protein</fullName>
    </submittedName>
</protein>
<feature type="region of interest" description="Disordered" evidence="1">
    <location>
        <begin position="1"/>
        <end position="21"/>
    </location>
</feature>
<evidence type="ECO:0000313" key="2">
    <source>
        <dbReference type="EMBL" id="CAX22772.1"/>
    </source>
</evidence>